<gene>
    <name evidence="2" type="ORF">SAMN05444168_4062</name>
</gene>
<protein>
    <submittedName>
        <fullName evidence="2">Uncharacterized protein</fullName>
    </submittedName>
</protein>
<evidence type="ECO:0000313" key="3">
    <source>
        <dbReference type="Proteomes" id="UP000184693"/>
    </source>
</evidence>
<reference evidence="2 3" key="1">
    <citation type="submission" date="2016-11" db="EMBL/GenBank/DDBJ databases">
        <authorList>
            <person name="Jaros S."/>
            <person name="Januszkiewicz K."/>
            <person name="Wedrychowicz H."/>
        </authorList>
    </citation>
    <scope>NUCLEOTIDE SEQUENCE [LARGE SCALE GENOMIC DNA]</scope>
    <source>
        <strain evidence="2 3">GAS86</strain>
    </source>
</reference>
<evidence type="ECO:0000256" key="1">
    <source>
        <dbReference type="SAM" id="MobiDB-lite"/>
    </source>
</evidence>
<dbReference type="RefSeq" id="WP_167379403.1">
    <property type="nucleotide sequence ID" value="NZ_FSRM01000001.1"/>
</dbReference>
<feature type="compositionally biased region" description="Low complexity" evidence="1">
    <location>
        <begin position="1"/>
        <end position="19"/>
    </location>
</feature>
<evidence type="ECO:0000313" key="2">
    <source>
        <dbReference type="EMBL" id="SIO27849.1"/>
    </source>
</evidence>
<name>A0A1N6I7A4_9BURK</name>
<dbReference type="EMBL" id="FSRM01000001">
    <property type="protein sequence ID" value="SIO27849.1"/>
    <property type="molecule type" value="Genomic_DNA"/>
</dbReference>
<feature type="region of interest" description="Disordered" evidence="1">
    <location>
        <begin position="1"/>
        <end position="24"/>
    </location>
</feature>
<proteinExistence type="predicted"/>
<dbReference type="Proteomes" id="UP000184693">
    <property type="component" value="Unassembled WGS sequence"/>
</dbReference>
<organism evidence="2 3">
    <name type="scientific">Paraburkholderia phenazinium</name>
    <dbReference type="NCBI Taxonomy" id="60549"/>
    <lineage>
        <taxon>Bacteria</taxon>
        <taxon>Pseudomonadati</taxon>
        <taxon>Pseudomonadota</taxon>
        <taxon>Betaproteobacteria</taxon>
        <taxon>Burkholderiales</taxon>
        <taxon>Burkholderiaceae</taxon>
        <taxon>Paraburkholderia</taxon>
    </lineage>
</organism>
<sequence>MTQPQAQQPQQVSTQSATPASRFAMSANSVRTVAVSLLVDRALSA</sequence>
<dbReference type="AlphaFoldDB" id="A0A1N6I7A4"/>
<accession>A0A1N6I7A4</accession>